<evidence type="ECO:0000256" key="2">
    <source>
        <dbReference type="ARBA" id="ARBA00022448"/>
    </source>
</evidence>
<dbReference type="Gene3D" id="6.10.140.1910">
    <property type="match status" value="1"/>
</dbReference>
<keyword evidence="3" id="KW-1003">Cell membrane</keyword>
<evidence type="ECO:0000256" key="5">
    <source>
        <dbReference type="ARBA" id="ARBA00023065"/>
    </source>
</evidence>
<dbReference type="WBParaSite" id="GPLIN_001528700">
    <property type="protein sequence ID" value="GPLIN_001528700"/>
    <property type="gene ID" value="GPLIN_001528700"/>
</dbReference>
<evidence type="ECO:0000256" key="8">
    <source>
        <dbReference type="SAM" id="MobiDB-lite"/>
    </source>
</evidence>
<evidence type="ECO:0000313" key="10">
    <source>
        <dbReference type="Proteomes" id="UP000050741"/>
    </source>
</evidence>
<keyword evidence="6" id="KW-0407">Ion channel</keyword>
<evidence type="ECO:0000313" key="11">
    <source>
        <dbReference type="WBParaSite" id="GPLIN_001528700"/>
    </source>
</evidence>
<dbReference type="GO" id="GO:0008076">
    <property type="term" value="C:voltage-gated potassium channel complex"/>
    <property type="evidence" value="ECO:0007669"/>
    <property type="project" value="TreeGrafter"/>
</dbReference>
<evidence type="ECO:0000256" key="1">
    <source>
        <dbReference type="ARBA" id="ARBA00004651"/>
    </source>
</evidence>
<feature type="region of interest" description="Disordered" evidence="8">
    <location>
        <begin position="32"/>
        <end position="81"/>
    </location>
</feature>
<dbReference type="PANTHER" id="PTHR47735:SF14">
    <property type="entry name" value="POTASSIUM VOLTAGE-GATED CHANNEL SUBFAMILY KQT MEMBER 1"/>
    <property type="match status" value="1"/>
</dbReference>
<evidence type="ECO:0000256" key="6">
    <source>
        <dbReference type="ARBA" id="ARBA00023303"/>
    </source>
</evidence>
<feature type="compositionally biased region" description="Polar residues" evidence="8">
    <location>
        <begin position="72"/>
        <end position="81"/>
    </location>
</feature>
<comment type="subcellular location">
    <subcellularLocation>
        <location evidence="1">Cell membrane</location>
        <topology evidence="1">Multi-pass membrane protein</topology>
    </subcellularLocation>
</comment>
<dbReference type="InterPro" id="IPR003937">
    <property type="entry name" value="K_chnl_volt-dep_KCNQ"/>
</dbReference>
<dbReference type="Pfam" id="PF03520">
    <property type="entry name" value="KCNQ_channel"/>
    <property type="match status" value="1"/>
</dbReference>
<evidence type="ECO:0000259" key="9">
    <source>
        <dbReference type="Pfam" id="PF03520"/>
    </source>
</evidence>
<sequence>CVYRCWAADRNSRSVATWKVHVDPLIASMQRKPRGGQHLQERLQQRQQIQQKRRQNFIGNNAERGGGGSAKGTLTQQKSTSSWIWRSGGRNMWRKAKLRSLGGSVDGANAETELRGAAEDDQNSLELAEGDYSPPAKSGCGLRNKKTASSGTFFPDSAQKSDDPDDPSDANSPLVRVAHVCELTETHKIAIRAIRKIKYFVARRKFQQARKPYDVRDVMEQYSQGHLNMMVRIKELQRRLDQTLGKPGQACAGTGGTELHRPENGQHQSDITVSILLNKCHAKTPIPPGDSLLGMRRSSELSHDIDEPMSPMSLKAASPSSSR</sequence>
<evidence type="ECO:0000256" key="7">
    <source>
        <dbReference type="ARBA" id="ARBA00034430"/>
    </source>
</evidence>
<feature type="region of interest" description="Disordered" evidence="8">
    <location>
        <begin position="286"/>
        <end position="323"/>
    </location>
</feature>
<feature type="region of interest" description="Disordered" evidence="8">
    <location>
        <begin position="116"/>
        <end position="171"/>
    </location>
</feature>
<dbReference type="PANTHER" id="PTHR47735">
    <property type="entry name" value="POTASSIUM VOLTAGE-GATED CHANNEL SUBFAMILY KQT MEMBER 4"/>
    <property type="match status" value="1"/>
</dbReference>
<dbReference type="AlphaFoldDB" id="A0A183CQX9"/>
<keyword evidence="10" id="KW-1185">Reference proteome</keyword>
<reference evidence="10" key="1">
    <citation type="submission" date="2013-12" db="EMBL/GenBank/DDBJ databases">
        <authorList>
            <person name="Aslett M."/>
        </authorList>
    </citation>
    <scope>NUCLEOTIDE SEQUENCE [LARGE SCALE GENOMIC DNA]</scope>
    <source>
        <strain evidence="10">Lindley</strain>
    </source>
</reference>
<keyword evidence="2" id="KW-0813">Transport</keyword>
<reference evidence="10" key="2">
    <citation type="submission" date="2014-05" db="EMBL/GenBank/DDBJ databases">
        <title>The genome and life-stage specific transcriptomes of Globodera pallida elucidate key aspects of plant parasitism by a cyst nematode.</title>
        <authorList>
            <person name="Cotton J.A."/>
            <person name="Lilley C.J."/>
            <person name="Jones L.M."/>
            <person name="Kikuchi T."/>
            <person name="Reid A.J."/>
            <person name="Thorpe P."/>
            <person name="Tsai I.J."/>
            <person name="Beasley H."/>
            <person name="Blok V."/>
            <person name="Cock P.J.A."/>
            <person name="Van den Akker S.E."/>
            <person name="Holroyd N."/>
            <person name="Hunt M."/>
            <person name="Mantelin S."/>
            <person name="Naghra H."/>
            <person name="Pain A."/>
            <person name="Palomares-Rius J.E."/>
            <person name="Zarowiecki M."/>
            <person name="Berriman M."/>
            <person name="Jones J.T."/>
            <person name="Urwin P.E."/>
        </authorList>
    </citation>
    <scope>NUCLEOTIDE SEQUENCE [LARGE SCALE GENOMIC DNA]</scope>
    <source>
        <strain evidence="10">Lindley</strain>
    </source>
</reference>
<dbReference type="InterPro" id="IPR013821">
    <property type="entry name" value="K_chnl_volt-dep_KCNQ_C"/>
</dbReference>
<accession>A0A183CQX9</accession>
<organism evidence="10 11">
    <name type="scientific">Globodera pallida</name>
    <name type="common">Potato cyst nematode worm</name>
    <name type="synonym">Heterodera pallida</name>
    <dbReference type="NCBI Taxonomy" id="36090"/>
    <lineage>
        <taxon>Eukaryota</taxon>
        <taxon>Metazoa</taxon>
        <taxon>Ecdysozoa</taxon>
        <taxon>Nematoda</taxon>
        <taxon>Chromadorea</taxon>
        <taxon>Rhabditida</taxon>
        <taxon>Tylenchina</taxon>
        <taxon>Tylenchomorpha</taxon>
        <taxon>Tylenchoidea</taxon>
        <taxon>Heteroderidae</taxon>
        <taxon>Heteroderinae</taxon>
        <taxon>Globodera</taxon>
    </lineage>
</organism>
<protein>
    <submittedName>
        <fullName evidence="11">KCNQ_channel domain-containing protein</fullName>
    </submittedName>
</protein>
<keyword evidence="4" id="KW-0630">Potassium</keyword>
<keyword evidence="5" id="KW-0406">Ion transport</keyword>
<evidence type="ECO:0000256" key="4">
    <source>
        <dbReference type="ARBA" id="ARBA00022958"/>
    </source>
</evidence>
<reference evidence="11" key="3">
    <citation type="submission" date="2016-06" db="UniProtKB">
        <authorList>
            <consortium name="WormBaseParasite"/>
        </authorList>
    </citation>
    <scope>IDENTIFICATION</scope>
</reference>
<feature type="domain" description="Potassium channel voltage dependent KCNQ C-terminal" evidence="9">
    <location>
        <begin position="179"/>
        <end position="250"/>
    </location>
</feature>
<dbReference type="GO" id="GO:0005249">
    <property type="term" value="F:voltage-gated potassium channel activity"/>
    <property type="evidence" value="ECO:0007669"/>
    <property type="project" value="InterPro"/>
</dbReference>
<proteinExistence type="predicted"/>
<keyword evidence="3" id="KW-0472">Membrane</keyword>
<feature type="compositionally biased region" description="Basic and acidic residues" evidence="8">
    <location>
        <begin position="297"/>
        <end position="306"/>
    </location>
</feature>
<evidence type="ECO:0000256" key="3">
    <source>
        <dbReference type="ARBA" id="ARBA00022475"/>
    </source>
</evidence>
<dbReference type="Proteomes" id="UP000050741">
    <property type="component" value="Unassembled WGS sequence"/>
</dbReference>
<name>A0A183CQX9_GLOPA</name>
<comment type="catalytic activity">
    <reaction evidence="7">
        <text>K(+)(in) = K(+)(out)</text>
        <dbReference type="Rhea" id="RHEA:29463"/>
        <dbReference type="ChEBI" id="CHEBI:29103"/>
    </reaction>
</comment>